<reference evidence="2 3" key="1">
    <citation type="submission" date="2021-05" db="EMBL/GenBank/DDBJ databases">
        <title>Comparative genomic studies on the polysaccharide-degrading batcterial strains of the Flammeovirga genus.</title>
        <authorList>
            <person name="Zewei F."/>
            <person name="Zheng Z."/>
            <person name="Yu L."/>
            <person name="Ruyue G."/>
            <person name="Yanhong M."/>
            <person name="Yuanyuan C."/>
            <person name="Jingyan G."/>
            <person name="Wenjun H."/>
        </authorList>
    </citation>
    <scope>NUCLEOTIDE SEQUENCE [LARGE SCALE GENOMIC DNA]</scope>
    <source>
        <strain evidence="2 3">NBRC:100898</strain>
    </source>
</reference>
<organism evidence="2 3">
    <name type="scientific">Flammeovirga yaeyamensis</name>
    <dbReference type="NCBI Taxonomy" id="367791"/>
    <lineage>
        <taxon>Bacteria</taxon>
        <taxon>Pseudomonadati</taxon>
        <taxon>Bacteroidota</taxon>
        <taxon>Cytophagia</taxon>
        <taxon>Cytophagales</taxon>
        <taxon>Flammeovirgaceae</taxon>
        <taxon>Flammeovirga</taxon>
    </lineage>
</organism>
<gene>
    <name evidence="2" type="ORF">KMW28_21680</name>
</gene>
<dbReference type="Proteomes" id="UP000678679">
    <property type="component" value="Chromosome 2"/>
</dbReference>
<dbReference type="NCBIfam" id="TIGR03071">
    <property type="entry name" value="couple_hipA"/>
    <property type="match status" value="1"/>
</dbReference>
<sequence>MRKARILYKNQEAGMLIQHDNGSFTFKYDNSWISDESKPVVSLTFPKSQQEYHSEFLFPFFYNMLPEGSNKQIVCKLNRLDRNDYFGLLITTAKNDNIGAIKVLKVE</sequence>
<dbReference type="RefSeq" id="WP_169662279.1">
    <property type="nucleotide sequence ID" value="NZ_CP076133.1"/>
</dbReference>
<evidence type="ECO:0000313" key="3">
    <source>
        <dbReference type="Proteomes" id="UP000678679"/>
    </source>
</evidence>
<dbReference type="EMBL" id="CP076133">
    <property type="protein sequence ID" value="QWG05037.1"/>
    <property type="molecule type" value="Genomic_DNA"/>
</dbReference>
<proteinExistence type="predicted"/>
<evidence type="ECO:0000313" key="2">
    <source>
        <dbReference type="EMBL" id="QWG05037.1"/>
    </source>
</evidence>
<dbReference type="AlphaFoldDB" id="A0AAX1NC57"/>
<dbReference type="KEGG" id="fya:KMW28_21680"/>
<dbReference type="Pfam" id="PF13657">
    <property type="entry name" value="Couple_hipA"/>
    <property type="match status" value="1"/>
</dbReference>
<accession>A0AAX1NC57</accession>
<evidence type="ECO:0000259" key="1">
    <source>
        <dbReference type="Pfam" id="PF13657"/>
    </source>
</evidence>
<dbReference type="InterPro" id="IPR017508">
    <property type="entry name" value="HipA_N1"/>
</dbReference>
<protein>
    <submittedName>
        <fullName evidence="2">HipA N-terminal domain-containing protein</fullName>
    </submittedName>
</protein>
<feature type="domain" description="HipA N-terminal subdomain 1" evidence="1">
    <location>
        <begin position="5"/>
        <end position="103"/>
    </location>
</feature>
<name>A0AAX1NC57_9BACT</name>
<keyword evidence="3" id="KW-1185">Reference proteome</keyword>